<accession>A0A679JD97</accession>
<feature type="chain" id="PRO_5025523273" description="Porin" evidence="1">
    <location>
        <begin position="26"/>
        <end position="84"/>
    </location>
</feature>
<sequence length="84" mass="8520">MRKSITVFAALFAASLAATPFVVGASNALATTDKTDIVAMPAPVTAIEVSSVPAPTATETCTRKVRVVYSGYGAPSSACTVALR</sequence>
<name>A0A679JD97_9HYPH</name>
<organism evidence="2">
    <name type="scientific">Methylobacterium bullatum</name>
    <dbReference type="NCBI Taxonomy" id="570505"/>
    <lineage>
        <taxon>Bacteria</taxon>
        <taxon>Pseudomonadati</taxon>
        <taxon>Pseudomonadota</taxon>
        <taxon>Alphaproteobacteria</taxon>
        <taxon>Hyphomicrobiales</taxon>
        <taxon>Methylobacteriaceae</taxon>
        <taxon>Methylobacterium</taxon>
    </lineage>
</organism>
<keyword evidence="1" id="KW-0732">Signal</keyword>
<evidence type="ECO:0000313" key="2">
    <source>
        <dbReference type="EMBL" id="CAA2103865.1"/>
    </source>
</evidence>
<protein>
    <recommendedName>
        <fullName evidence="3">Porin</fullName>
    </recommendedName>
</protein>
<reference evidence="2" key="1">
    <citation type="submission" date="2019-12" db="EMBL/GenBank/DDBJ databases">
        <authorList>
            <person name="Cremers G."/>
        </authorList>
    </citation>
    <scope>NUCLEOTIDE SEQUENCE</scope>
    <source>
        <strain evidence="2">Mbul1</strain>
    </source>
</reference>
<evidence type="ECO:0008006" key="3">
    <source>
        <dbReference type="Google" id="ProtNLM"/>
    </source>
</evidence>
<feature type="signal peptide" evidence="1">
    <location>
        <begin position="1"/>
        <end position="25"/>
    </location>
</feature>
<gene>
    <name evidence="2" type="ORF">MBUL_02413</name>
</gene>
<evidence type="ECO:0000256" key="1">
    <source>
        <dbReference type="SAM" id="SignalP"/>
    </source>
</evidence>
<proteinExistence type="predicted"/>
<dbReference type="EMBL" id="LR743504">
    <property type="protein sequence ID" value="CAA2103865.1"/>
    <property type="molecule type" value="Genomic_DNA"/>
</dbReference>
<dbReference type="AlphaFoldDB" id="A0A679JD97"/>